<organism evidence="1 2">
    <name type="scientific">Naganishia cerealis</name>
    <dbReference type="NCBI Taxonomy" id="610337"/>
    <lineage>
        <taxon>Eukaryota</taxon>
        <taxon>Fungi</taxon>
        <taxon>Dikarya</taxon>
        <taxon>Basidiomycota</taxon>
        <taxon>Agaricomycotina</taxon>
        <taxon>Tremellomycetes</taxon>
        <taxon>Filobasidiales</taxon>
        <taxon>Filobasidiaceae</taxon>
        <taxon>Naganishia</taxon>
    </lineage>
</organism>
<name>A0ACC2W6G6_9TREE</name>
<keyword evidence="2" id="KW-1185">Reference proteome</keyword>
<proteinExistence type="predicted"/>
<evidence type="ECO:0000313" key="2">
    <source>
        <dbReference type="Proteomes" id="UP001241377"/>
    </source>
</evidence>
<accession>A0ACC2W6G6</accession>
<dbReference type="EMBL" id="JASBWR010000028">
    <property type="protein sequence ID" value="KAJ9106710.1"/>
    <property type="molecule type" value="Genomic_DNA"/>
</dbReference>
<evidence type="ECO:0000313" key="1">
    <source>
        <dbReference type="EMBL" id="KAJ9106710.1"/>
    </source>
</evidence>
<sequence length="484" mass="53209">MLLTFVCHRSHADLVQKYNDLENAHQALKNDYDLLQERQNQITDAIEVASRLGDDDFRNEFSDEDEDDTQQANGDDSSHENGRRAESVLDGDRGDNVISINGVDMNIDEYLAFSLAAAAAAQEGSMEHHVQEDHDQMEDSQQDSVNHDTPGGSQAGVALEGEDYHENGSLANMDHGDDHVYLPLNLPHTTDDLENTSGNTATDPSASIISALEKLNEAHGSASEHLNLEDHPLNMPMDMHESLMETRSEVHHTPEIADPHTTFSSAAISEGQESRKRKRVDEDDELNAAGAEANPATPATIADFDDDEEDDGDFVPETELGGNGDTPGLAEDDAEEAASSPEEDLPAQTQDSTLAQATQGAPQDVEDDEDDEEEDDDDEYFRIEEADYEDLFQPIEDVPIPVDDYQDIQAQYMRHLEEFNATLLREEVAQMIANESAGEISKTAHHPSATTYATVEETEAQRQAYQDTLESLGIAPDASQSAQK</sequence>
<comment type="caution">
    <text evidence="1">The sequence shown here is derived from an EMBL/GenBank/DDBJ whole genome shotgun (WGS) entry which is preliminary data.</text>
</comment>
<gene>
    <name evidence="1" type="ORF">QFC19_003022</name>
</gene>
<dbReference type="Proteomes" id="UP001241377">
    <property type="component" value="Unassembled WGS sequence"/>
</dbReference>
<protein>
    <submittedName>
        <fullName evidence="1">Uncharacterized protein</fullName>
    </submittedName>
</protein>
<reference evidence="1" key="1">
    <citation type="submission" date="2023-04" db="EMBL/GenBank/DDBJ databases">
        <title>Draft Genome sequencing of Naganishia species isolated from polar environments using Oxford Nanopore Technology.</title>
        <authorList>
            <person name="Leo P."/>
            <person name="Venkateswaran K."/>
        </authorList>
    </citation>
    <scope>NUCLEOTIDE SEQUENCE</scope>
    <source>
        <strain evidence="1">MNA-CCFEE 5261</strain>
    </source>
</reference>